<sequence>MRLLRLLSHRNAWLLLALDALLALAAHLLAYLTRFEGALPGAQWENFTAWAAWAVGIKLACLAAMDGYRGMWRYTSLPDVLRIAKAVTLASLAMMSFLLVTQRFEGFSRSVFLLDWLYTLLAFAGARLGIRLWKGPAMRSGLSGMTGGTGVAGTAVPVRDCVILGAGEAGEKLVRDILSSPRAGIRLAGIFDDDRTKHGKTLHGTPVLDAIDALPQWLAGRRIAAQEALIAMPSATGPAMRRIVQVCETARLPCRTIPSLRELAQGRVNVKALRDVDYRDLLPREEARPDPDSIRHAVAGKRVLVTGAGGSIGSELCRQLLAFEPTELQLLDMSESALYGIQMELAYDRQFHRHTPLLGSLADTAWTHWALQTHRPQVIFHAAAYKHVPMLEQHPWQAVINNILAMNNLLQAARDSEVESLLLVSTDKAVRPTSVMGASKRLAERLLQSHCSSAARAGMRLMAVRFGNVLGSSGSVIPLFRAQIERGGPVTVTHPEVVRYFMTVEEACLLILQAGALGRAPGGGAGEIYLLKMGRPVNIAQMAEDLIRLSGREPGRDVAVEFIGLRPGEKLYEELVTEGEGVVASAHEQLMVLKGEDCAAGSLDGLLEELAVAAATRDGGRIRELLRRGVPEYRPA</sequence>
<gene>
    <name evidence="4" type="ORF">DGI_1086</name>
</gene>
<dbReference type="SUPFAM" id="SSF51735">
    <property type="entry name" value="NAD(P)-binding Rossmann-fold domains"/>
    <property type="match status" value="2"/>
</dbReference>
<proteinExistence type="inferred from homology"/>
<organism evidence="4 5">
    <name type="scientific">Megalodesulfovibrio gigas (strain ATCC 19364 / DSM 1382 / NCIMB 9332 / VKM B-1759)</name>
    <name type="common">Desulfovibrio gigas</name>
    <dbReference type="NCBI Taxonomy" id="1121448"/>
    <lineage>
        <taxon>Bacteria</taxon>
        <taxon>Pseudomonadati</taxon>
        <taxon>Thermodesulfobacteriota</taxon>
        <taxon>Desulfovibrionia</taxon>
        <taxon>Desulfovibrionales</taxon>
        <taxon>Desulfovibrionaceae</taxon>
        <taxon>Megalodesulfovibrio</taxon>
    </lineage>
</organism>
<dbReference type="Pfam" id="PF13727">
    <property type="entry name" value="CoA_binding_3"/>
    <property type="match status" value="1"/>
</dbReference>
<evidence type="ECO:0000256" key="1">
    <source>
        <dbReference type="ARBA" id="ARBA00007430"/>
    </source>
</evidence>
<dbReference type="STRING" id="1121448.DGI_1086"/>
<evidence type="ECO:0000313" key="5">
    <source>
        <dbReference type="Proteomes" id="UP000016587"/>
    </source>
</evidence>
<dbReference type="KEGG" id="dgg:DGI_1086"/>
<evidence type="ECO:0000256" key="2">
    <source>
        <dbReference type="SAM" id="Phobius"/>
    </source>
</evidence>
<feature type="transmembrane region" description="Helical" evidence="2">
    <location>
        <begin position="12"/>
        <end position="30"/>
    </location>
</feature>
<dbReference type="InterPro" id="IPR036291">
    <property type="entry name" value="NAD(P)-bd_dom_sf"/>
</dbReference>
<dbReference type="Pfam" id="PF02719">
    <property type="entry name" value="Polysacc_synt_2"/>
    <property type="match status" value="1"/>
</dbReference>
<dbReference type="AlphaFoldDB" id="T2G8P3"/>
<dbReference type="CDD" id="cd05237">
    <property type="entry name" value="UDP_invert_4-6DH_SDR_e"/>
    <property type="match status" value="1"/>
</dbReference>
<dbReference type="EMBL" id="CP006585">
    <property type="protein sequence ID" value="AGW12960.1"/>
    <property type="molecule type" value="Genomic_DNA"/>
</dbReference>
<reference evidence="4 5" key="1">
    <citation type="journal article" date="2013" name="J. Bacteriol.">
        <title>Roles of HynAB and Ech, the only two hydrogenases found in the model sulfate reducer Desulfovibrio gigas.</title>
        <authorList>
            <person name="Morais-Silva F.O."/>
            <person name="Santos C.I."/>
            <person name="Rodrigues R."/>
            <person name="Pereira I.A."/>
            <person name="Rodrigues-Pousada C."/>
        </authorList>
    </citation>
    <scope>NUCLEOTIDE SEQUENCE [LARGE SCALE GENOMIC DNA]</scope>
    <source>
        <strain evidence="5">ATCC 19364 / DSM 1382 / NCIMB 9332 / VKM B-1759</strain>
    </source>
</reference>
<dbReference type="PATRIC" id="fig|1121448.10.peg.1091"/>
<dbReference type="Proteomes" id="UP000016587">
    <property type="component" value="Chromosome"/>
</dbReference>
<dbReference type="Gene3D" id="3.40.50.720">
    <property type="entry name" value="NAD(P)-binding Rossmann-like Domain"/>
    <property type="match status" value="2"/>
</dbReference>
<dbReference type="eggNOG" id="COG1086">
    <property type="taxonomic scope" value="Bacteria"/>
</dbReference>
<feature type="transmembrane region" description="Helical" evidence="2">
    <location>
        <begin position="50"/>
        <end position="68"/>
    </location>
</feature>
<protein>
    <submittedName>
        <fullName evidence="4">Putative polysaccharide biosynthesis protein</fullName>
    </submittedName>
</protein>
<name>T2G8P3_MEGG1</name>
<evidence type="ECO:0000313" key="4">
    <source>
        <dbReference type="EMBL" id="AGW12960.1"/>
    </source>
</evidence>
<keyword evidence="5" id="KW-1185">Reference proteome</keyword>
<comment type="similarity">
    <text evidence="1">Belongs to the polysaccharide synthase family.</text>
</comment>
<dbReference type="HOGENOM" id="CLU_013560_5_1_7"/>
<dbReference type="PANTHER" id="PTHR43318">
    <property type="entry name" value="UDP-N-ACETYLGLUCOSAMINE 4,6-DEHYDRATASE"/>
    <property type="match status" value="1"/>
</dbReference>
<dbReference type="InterPro" id="IPR051203">
    <property type="entry name" value="Polysaccharide_Synthase-Rel"/>
</dbReference>
<dbReference type="PANTHER" id="PTHR43318:SF1">
    <property type="entry name" value="POLYSACCHARIDE BIOSYNTHESIS PROTEIN EPSC-RELATED"/>
    <property type="match status" value="1"/>
</dbReference>
<dbReference type="OrthoDB" id="9769113at2"/>
<dbReference type="RefSeq" id="WP_021759715.1">
    <property type="nucleotide sequence ID" value="NC_022444.1"/>
</dbReference>
<accession>T2G8P3</accession>
<keyword evidence="2" id="KW-0472">Membrane</keyword>
<dbReference type="InterPro" id="IPR003869">
    <property type="entry name" value="Polysac_CapD-like"/>
</dbReference>
<keyword evidence="2" id="KW-1133">Transmembrane helix</keyword>
<feature type="domain" description="Polysaccharide biosynthesis protein CapD-like" evidence="3">
    <location>
        <begin position="303"/>
        <end position="593"/>
    </location>
</feature>
<evidence type="ECO:0000259" key="3">
    <source>
        <dbReference type="Pfam" id="PF02719"/>
    </source>
</evidence>
<reference evidence="5" key="2">
    <citation type="submission" date="2013-07" db="EMBL/GenBank/DDBJ databases">
        <authorList>
            <person name="Morais-Silva F.O."/>
            <person name="Rezende A.M."/>
            <person name="Pimentel C."/>
            <person name="Resende D.M."/>
            <person name="Santos C.I."/>
            <person name="Clemente C."/>
            <person name="de Oliveira L.M."/>
            <person name="da Silva S.M."/>
            <person name="Costa D.A."/>
            <person name="Varela-Raposo A."/>
            <person name="Horacio E.C.A."/>
            <person name="Matos M."/>
            <person name="Flores O."/>
            <person name="Ruiz J.C."/>
            <person name="Rodrigues-Pousada C."/>
        </authorList>
    </citation>
    <scope>NUCLEOTIDE SEQUENCE [LARGE SCALE GENOMIC DNA]</scope>
    <source>
        <strain evidence="5">ATCC 19364 / DSM 1382 / NCIMB 9332 / VKM B-1759</strain>
    </source>
</reference>
<feature type="transmembrane region" description="Helical" evidence="2">
    <location>
        <begin position="80"/>
        <end position="99"/>
    </location>
</feature>
<keyword evidence="2" id="KW-0812">Transmembrane</keyword>